<gene>
    <name evidence="1" type="ORF">NME_2212</name>
</gene>
<evidence type="ECO:0000313" key="1">
    <source>
        <dbReference type="EMBL" id="CBA09363.1"/>
    </source>
</evidence>
<name>C6SFZ2_NEIME</name>
<dbReference type="AlphaFoldDB" id="C6SFZ2"/>
<reference evidence="1" key="1">
    <citation type="journal article" date="2008" name="Proc. Natl. Acad. Sci. U.S.A.">
        <title>Whole-genome comparison of disease and carriage strains provides insights into virulence evolution in Neisseria meningitidis.</title>
        <authorList>
            <person name="Schoen C."/>
            <person name="Blom J."/>
            <person name="Claus H."/>
            <person name="Schramm-Glueck A."/>
            <person name="Brandt P."/>
            <person name="Mueller T."/>
            <person name="Goesmann A."/>
            <person name="Joseph B."/>
            <person name="Konietzny S."/>
            <person name="Kurzai O."/>
            <person name="Schmitt C."/>
            <person name="Friedrich T."/>
            <person name="Linke B."/>
            <person name="Vogel U."/>
            <person name="Frosch M."/>
        </authorList>
    </citation>
    <scope>NUCLEOTIDE SEQUENCE</scope>
    <source>
        <strain evidence="1">Alpha153</strain>
    </source>
</reference>
<protein>
    <submittedName>
        <fullName evidence="1">Uncharacterized protein</fullName>
    </submittedName>
</protein>
<sequence length="31" mass="3507">MKPRRQMPSETLSDGIFVDGRLVAPIHVSRL</sequence>
<dbReference type="EMBL" id="AM889137">
    <property type="protein sequence ID" value="CBA09363.1"/>
    <property type="molecule type" value="Genomic_DNA"/>
</dbReference>
<accession>C6SFZ2</accession>
<proteinExistence type="predicted"/>
<organism evidence="1">
    <name type="scientific">Neisseria meningitidis alpha153</name>
    <dbReference type="NCBI Taxonomy" id="663926"/>
    <lineage>
        <taxon>Bacteria</taxon>
        <taxon>Pseudomonadati</taxon>
        <taxon>Pseudomonadota</taxon>
        <taxon>Betaproteobacteria</taxon>
        <taxon>Neisseriales</taxon>
        <taxon>Neisseriaceae</taxon>
        <taxon>Neisseria</taxon>
    </lineage>
</organism>